<sequence length="135" mass="15609">MARLRLIPKPISVKNVIPFKDAAEAWFWYVRAERLRREGVRFSDTDSGYTRPCLPDDIYCAVMRLRARRLIGAQHLKVLAEFGWRESPPDSRVSGEEGSVILWNDALDRLTTPLKEKGIVSREDEQGVHICHELY</sequence>
<reference evidence="2" key="1">
    <citation type="submission" date="2016-07" db="EMBL/GenBank/DDBJ databases">
        <authorList>
            <person name="Florea S."/>
            <person name="Webb J.S."/>
            <person name="Jaromczyk J."/>
            <person name="Schardl C.L."/>
        </authorList>
    </citation>
    <scope>NUCLEOTIDE SEQUENCE [LARGE SCALE GENOMIC DNA]</scope>
    <source>
        <strain evidence="2">MV-1</strain>
    </source>
</reference>
<evidence type="ECO:0000313" key="2">
    <source>
        <dbReference type="Proteomes" id="UP000095347"/>
    </source>
</evidence>
<gene>
    <name evidence="1" type="ORF">BEN30_08805</name>
</gene>
<accession>A0A1E5Q853</accession>
<comment type="caution">
    <text evidence="1">The sequence shown here is derived from an EMBL/GenBank/DDBJ whole genome shotgun (WGS) entry which is preliminary data.</text>
</comment>
<keyword evidence="2" id="KW-1185">Reference proteome</keyword>
<dbReference type="EMBL" id="MCGG01000021">
    <property type="protein sequence ID" value="OEJ67527.1"/>
    <property type="molecule type" value="Genomic_DNA"/>
</dbReference>
<dbReference type="RefSeq" id="WP_069957681.1">
    <property type="nucleotide sequence ID" value="NZ_MCGG01000021.1"/>
</dbReference>
<dbReference type="Proteomes" id="UP000095347">
    <property type="component" value="Unassembled WGS sequence"/>
</dbReference>
<dbReference type="AlphaFoldDB" id="A0A1E5Q853"/>
<dbReference type="OrthoDB" id="7355539at2"/>
<name>A0A1E5Q853_9PROT</name>
<proteinExistence type="predicted"/>
<protein>
    <submittedName>
        <fullName evidence="1">Uncharacterized protein</fullName>
    </submittedName>
</protein>
<evidence type="ECO:0000313" key="1">
    <source>
        <dbReference type="EMBL" id="OEJ67527.1"/>
    </source>
</evidence>
<dbReference type="STRING" id="28181.BEN30_08805"/>
<organism evidence="1 2">
    <name type="scientific">Magnetovibrio blakemorei</name>
    <dbReference type="NCBI Taxonomy" id="28181"/>
    <lineage>
        <taxon>Bacteria</taxon>
        <taxon>Pseudomonadati</taxon>
        <taxon>Pseudomonadota</taxon>
        <taxon>Alphaproteobacteria</taxon>
        <taxon>Rhodospirillales</taxon>
        <taxon>Magnetovibrionaceae</taxon>
        <taxon>Magnetovibrio</taxon>
    </lineage>
</organism>